<protein>
    <submittedName>
        <fullName evidence="1">6422_t:CDS:1</fullName>
    </submittedName>
</protein>
<keyword evidence="2" id="KW-1185">Reference proteome</keyword>
<name>A0ACA9PIM4_9GLOM</name>
<gene>
    <name evidence="1" type="ORF">ACOLOM_LOCUS10553</name>
</gene>
<organism evidence="1 2">
    <name type="scientific">Acaulospora colombiana</name>
    <dbReference type="NCBI Taxonomy" id="27376"/>
    <lineage>
        <taxon>Eukaryota</taxon>
        <taxon>Fungi</taxon>
        <taxon>Fungi incertae sedis</taxon>
        <taxon>Mucoromycota</taxon>
        <taxon>Glomeromycotina</taxon>
        <taxon>Glomeromycetes</taxon>
        <taxon>Diversisporales</taxon>
        <taxon>Acaulosporaceae</taxon>
        <taxon>Acaulospora</taxon>
    </lineage>
</organism>
<proteinExistence type="predicted"/>
<reference evidence="1" key="1">
    <citation type="submission" date="2021-06" db="EMBL/GenBank/DDBJ databases">
        <authorList>
            <person name="Kallberg Y."/>
            <person name="Tangrot J."/>
            <person name="Rosling A."/>
        </authorList>
    </citation>
    <scope>NUCLEOTIDE SEQUENCE</scope>
    <source>
        <strain evidence="1">CL356</strain>
    </source>
</reference>
<feature type="non-terminal residue" evidence="1">
    <location>
        <position position="110"/>
    </location>
</feature>
<dbReference type="Proteomes" id="UP000789525">
    <property type="component" value="Unassembled WGS sequence"/>
</dbReference>
<sequence length="110" mass="12306">MRTAAIAAVAILEWFHFDGGVVERVQASETVGYQYGSLLPRFGIHWQIPLVLVLHEIRASMTGASRSSSVASRTIRQWIYCGYIAHFAWNAETMEHPLSATALRVTSVMR</sequence>
<comment type="caution">
    <text evidence="1">The sequence shown here is derived from an EMBL/GenBank/DDBJ whole genome shotgun (WGS) entry which is preliminary data.</text>
</comment>
<evidence type="ECO:0000313" key="1">
    <source>
        <dbReference type="EMBL" id="CAG8708561.1"/>
    </source>
</evidence>
<dbReference type="EMBL" id="CAJVPT010034645">
    <property type="protein sequence ID" value="CAG8708561.1"/>
    <property type="molecule type" value="Genomic_DNA"/>
</dbReference>
<accession>A0ACA9PIM4</accession>
<evidence type="ECO:0000313" key="2">
    <source>
        <dbReference type="Proteomes" id="UP000789525"/>
    </source>
</evidence>